<organism evidence="3 4">
    <name type="scientific">Lujinxingia litoralis</name>
    <dbReference type="NCBI Taxonomy" id="2211119"/>
    <lineage>
        <taxon>Bacteria</taxon>
        <taxon>Deltaproteobacteria</taxon>
        <taxon>Bradymonadales</taxon>
        <taxon>Lujinxingiaceae</taxon>
        <taxon>Lujinxingia</taxon>
    </lineage>
</organism>
<dbReference type="AlphaFoldDB" id="A0A328C1V4"/>
<evidence type="ECO:0000313" key="3">
    <source>
        <dbReference type="EMBL" id="RAL20577.1"/>
    </source>
</evidence>
<dbReference type="OrthoDB" id="5489745at2"/>
<evidence type="ECO:0000256" key="2">
    <source>
        <dbReference type="SAM" id="SignalP"/>
    </source>
</evidence>
<evidence type="ECO:0008006" key="5">
    <source>
        <dbReference type="Google" id="ProtNLM"/>
    </source>
</evidence>
<evidence type="ECO:0000256" key="1">
    <source>
        <dbReference type="SAM" id="MobiDB-lite"/>
    </source>
</evidence>
<dbReference type="EMBL" id="QHKO01000009">
    <property type="protein sequence ID" value="RAL20577.1"/>
    <property type="molecule type" value="Genomic_DNA"/>
</dbReference>
<feature type="chain" id="PRO_5016341079" description="Peptidase C-terminal archaeal/bacterial domain-containing protein" evidence="2">
    <location>
        <begin position="27"/>
        <end position="400"/>
    </location>
</feature>
<comment type="caution">
    <text evidence="3">The sequence shown here is derived from an EMBL/GenBank/DDBJ whole genome shotgun (WGS) entry which is preliminary data.</text>
</comment>
<evidence type="ECO:0000313" key="4">
    <source>
        <dbReference type="Proteomes" id="UP000249169"/>
    </source>
</evidence>
<gene>
    <name evidence="3" type="ORF">DL240_16195</name>
</gene>
<feature type="compositionally biased region" description="Acidic residues" evidence="1">
    <location>
        <begin position="55"/>
        <end position="79"/>
    </location>
</feature>
<sequence length="400" mass="41493">MQPNVLANRWVLIAALALALPLGACGEDPPPKTIDTIDAGPDGGEDTDSGSPEDGGGDDADTDTETDTDGGDPPDDLCEDVSCEAGEICVAGACEPEPEEGFSCAAPHEIGALDLNATTTLSANPDGQPNTLKTRCSRADHDTSPEAVYSFEVTEAARVVAELTDFGPGLIMELREDNCSDAEAPGWCSEPNRKEFFAYPGTEYFLIVEARRDFSVGEFTLELTTEALVCDAPGTYSCEGDNRVLCFNGEEERPFACGTGCDAGVCLGDTCANAREVTASATFEGDFSAFSSSINLEGSPSCSSAGTAGPITPGQEIIFALPGLSAGQTVEIDASGDEASSVIGIMSSCEATPSCVMATDTLETFTFVAPAAGDYFVIVDTFSPREGMFNIAIDIGEVGQ</sequence>
<name>A0A328C1V4_9DELT</name>
<accession>A0A328C1V4</accession>
<dbReference type="Proteomes" id="UP000249169">
    <property type="component" value="Unassembled WGS sequence"/>
</dbReference>
<reference evidence="3 4" key="1">
    <citation type="submission" date="2018-05" db="EMBL/GenBank/DDBJ databases">
        <title>Lujinxingia marina gen. nov. sp. nov., a new facultative anaerobic member of the class Deltaproteobacteria, and proposal of Lujinxingaceae fam. nov.</title>
        <authorList>
            <person name="Li C.-M."/>
        </authorList>
    </citation>
    <scope>NUCLEOTIDE SEQUENCE [LARGE SCALE GENOMIC DNA]</scope>
    <source>
        <strain evidence="3 4">B210</strain>
    </source>
</reference>
<dbReference type="Gene3D" id="2.60.120.380">
    <property type="match status" value="1"/>
</dbReference>
<keyword evidence="2" id="KW-0732">Signal</keyword>
<proteinExistence type="predicted"/>
<dbReference type="RefSeq" id="WP_111730943.1">
    <property type="nucleotide sequence ID" value="NZ_QHKO01000009.1"/>
</dbReference>
<protein>
    <recommendedName>
        <fullName evidence="5">Peptidase C-terminal archaeal/bacterial domain-containing protein</fullName>
    </recommendedName>
</protein>
<keyword evidence="4" id="KW-1185">Reference proteome</keyword>
<feature type="region of interest" description="Disordered" evidence="1">
    <location>
        <begin position="29"/>
        <end position="79"/>
    </location>
</feature>
<feature type="signal peptide" evidence="2">
    <location>
        <begin position="1"/>
        <end position="26"/>
    </location>
</feature>